<protein>
    <recommendedName>
        <fullName evidence="4">O-antigen ligase domain-containing protein</fullName>
    </recommendedName>
</protein>
<feature type="transmembrane region" description="Helical" evidence="1">
    <location>
        <begin position="368"/>
        <end position="393"/>
    </location>
</feature>
<comment type="caution">
    <text evidence="2">The sequence shown here is derived from an EMBL/GenBank/DDBJ whole genome shotgun (WGS) entry which is preliminary data.</text>
</comment>
<accession>A0ABU6IH20</accession>
<feature type="transmembrane region" description="Helical" evidence="1">
    <location>
        <begin position="216"/>
        <end position="233"/>
    </location>
</feature>
<dbReference type="RefSeq" id="WP_338209650.1">
    <property type="nucleotide sequence ID" value="NZ_JAYMFF010000007.1"/>
</dbReference>
<reference evidence="2 3" key="1">
    <citation type="submission" date="2024-01" db="EMBL/GenBank/DDBJ databases">
        <title>novel species in genus Adlercreutzia.</title>
        <authorList>
            <person name="Liu X."/>
        </authorList>
    </citation>
    <scope>NUCLEOTIDE SEQUENCE [LARGE SCALE GENOMIC DNA]</scope>
    <source>
        <strain evidence="2 3">R7</strain>
    </source>
</reference>
<feature type="transmembrane region" description="Helical" evidence="1">
    <location>
        <begin position="405"/>
        <end position="427"/>
    </location>
</feature>
<feature type="transmembrane region" description="Helical" evidence="1">
    <location>
        <begin position="20"/>
        <end position="38"/>
    </location>
</feature>
<dbReference type="Proteomes" id="UP001349994">
    <property type="component" value="Unassembled WGS sequence"/>
</dbReference>
<feature type="transmembrane region" description="Helical" evidence="1">
    <location>
        <begin position="128"/>
        <end position="146"/>
    </location>
</feature>
<gene>
    <name evidence="2" type="ORF">VIN30_04590</name>
</gene>
<feature type="transmembrane region" description="Helical" evidence="1">
    <location>
        <begin position="194"/>
        <end position="210"/>
    </location>
</feature>
<feature type="transmembrane region" description="Helical" evidence="1">
    <location>
        <begin position="98"/>
        <end position="116"/>
    </location>
</feature>
<feature type="transmembrane region" description="Helical" evidence="1">
    <location>
        <begin position="433"/>
        <end position="452"/>
    </location>
</feature>
<organism evidence="2 3">
    <name type="scientific">Adlercreutzia wanghongyangiae</name>
    <dbReference type="NCBI Taxonomy" id="3111451"/>
    <lineage>
        <taxon>Bacteria</taxon>
        <taxon>Bacillati</taxon>
        <taxon>Actinomycetota</taxon>
        <taxon>Coriobacteriia</taxon>
        <taxon>Eggerthellales</taxon>
        <taxon>Eggerthellaceae</taxon>
        <taxon>Adlercreutzia</taxon>
    </lineage>
</organism>
<evidence type="ECO:0008006" key="4">
    <source>
        <dbReference type="Google" id="ProtNLM"/>
    </source>
</evidence>
<proteinExistence type="predicted"/>
<dbReference type="EMBL" id="JAYMFF010000007">
    <property type="protein sequence ID" value="MEC4175720.1"/>
    <property type="molecule type" value="Genomic_DNA"/>
</dbReference>
<feature type="transmembrane region" description="Helical" evidence="1">
    <location>
        <begin position="44"/>
        <end position="67"/>
    </location>
</feature>
<keyword evidence="1" id="KW-1133">Transmembrane helix</keyword>
<keyword evidence="1" id="KW-0472">Membrane</keyword>
<feature type="transmembrane region" description="Helical" evidence="1">
    <location>
        <begin position="166"/>
        <end position="182"/>
    </location>
</feature>
<name>A0ABU6IH20_9ACTN</name>
<evidence type="ECO:0000313" key="2">
    <source>
        <dbReference type="EMBL" id="MEC4175720.1"/>
    </source>
</evidence>
<keyword evidence="3" id="KW-1185">Reference proteome</keyword>
<evidence type="ECO:0000313" key="3">
    <source>
        <dbReference type="Proteomes" id="UP001349994"/>
    </source>
</evidence>
<sequence length="471" mass="51998">MGNAGRMAYGSTAQKGNSSAVVVLWVLFFFCSVLPLPVPNGYDWVFALVIFLVIFSKQIYLVCKFIIDTPLVNCWLIAVEVIGFSFLLTFILFVKITFLFYAVTFCLVIPLAYAVFQRFGAERVVFELSKGFYIAFVILLAVSFIFGPPYKADIQYSAIFSNPNEFGYILTSVMPCIGYFLVKSAKENKGYQYLHIASIALVVIMSIMTGSRTTQLSLVPQIIVVLVLLLRLPRFRKNETGGSATIWNGLLTGVLVFVIASSATVGAFTVGKHALETCAGVTSEHALVASVSPNVENGLEAMVESVSTRYSKGMSDGNINDFSSGRLGIFASFMQDIDILGHESETKQVVSGWRFYEHTYAHNVFIQVAYSAGLFAGVAMFFIAVFSLFRSIIVLQEKEIVRGSWSAVSCVAFSACAVTGFFIYALFGDGYAMFKYLPASVFWIASAALCSLSMRMRCRQKEFEPHQQCCL</sequence>
<keyword evidence="1" id="KW-0812">Transmembrane</keyword>
<feature type="transmembrane region" description="Helical" evidence="1">
    <location>
        <begin position="245"/>
        <end position="268"/>
    </location>
</feature>
<evidence type="ECO:0000256" key="1">
    <source>
        <dbReference type="SAM" id="Phobius"/>
    </source>
</evidence>
<feature type="transmembrane region" description="Helical" evidence="1">
    <location>
        <begin position="74"/>
        <end position="92"/>
    </location>
</feature>